<reference evidence="1" key="1">
    <citation type="submission" date="2020-11" db="EMBL/GenBank/DDBJ databases">
        <title>Adaptations for nitrogen fixation in a non-lichenized fungal sporocarp promotes dispersal by wood-feeding termites.</title>
        <authorList>
            <consortium name="DOE Joint Genome Institute"/>
            <person name="Koch R.A."/>
            <person name="Yoon G."/>
            <person name="Arayal U."/>
            <person name="Lail K."/>
            <person name="Amirebrahimi M."/>
            <person name="Labutti K."/>
            <person name="Lipzen A."/>
            <person name="Riley R."/>
            <person name="Barry K."/>
            <person name="Henrissat B."/>
            <person name="Grigoriev I.V."/>
            <person name="Herr J.R."/>
            <person name="Aime M.C."/>
        </authorList>
    </citation>
    <scope>NUCLEOTIDE SEQUENCE</scope>
    <source>
        <strain evidence="1">MCA 3950</strain>
    </source>
</reference>
<dbReference type="RefSeq" id="XP_043033139.1">
    <property type="nucleotide sequence ID" value="XM_043178098.1"/>
</dbReference>
<evidence type="ECO:0008006" key="3">
    <source>
        <dbReference type="Google" id="ProtNLM"/>
    </source>
</evidence>
<evidence type="ECO:0000313" key="2">
    <source>
        <dbReference type="Proteomes" id="UP000812287"/>
    </source>
</evidence>
<dbReference type="AlphaFoldDB" id="A0A9P8ALE5"/>
<keyword evidence="2" id="KW-1185">Reference proteome</keyword>
<dbReference type="GeneID" id="66100385"/>
<sequence>MFRRIESHPVSRIIIMWGPKRLANRDEKIPHVKVLTESRINECHMVQVKIEDTKTIPSPSEIMSQSIDLYDSLDARRSPWTLSQVFQSWRATIVSSPDLWSSILLDMVGDLNDPLSSICAQFSCLESILKGHGTHPSPYGFAVPSTLQIIPFFPSFPPSLPVSKIYSFYAIVFVPCKAFPGPTSRIHDGFDYAGNLRVFEGEMLQPLVIPFIAWSHLAHLMFPVYGTQDLDLLLQAKCMKSLEINDMGIKIPDGHETISLPHLTCMTLRRNSAILSSLSIPNLTVIILVYKRTPPVQTDFGVAPITIPFLSRHFRMVLVLFLLLQLSSVLFPDSPSDIGQDLHVTFSIKIYLPFVAFHESATFLSLSCDTLHADDASKSSSQICVKTLDRAHSCMSEPRPSWLFWEPLSDLARMSMSIFPPDRPPAKGYIFISASATFVSPNFLPYGALPSIDTSQPPGARRRNDFVAKLTKRKGLRMDIKVFQELPKVYSSPRARAIPRFPNNDYGKRHPQDEEELLDSITSYVQSCDRTFFGTTGQSGFIHISPAAKHTLVLPETVS</sequence>
<accession>A0A9P8ALE5</accession>
<dbReference type="EMBL" id="MU250588">
    <property type="protein sequence ID" value="KAG7439639.1"/>
    <property type="molecule type" value="Genomic_DNA"/>
</dbReference>
<protein>
    <recommendedName>
        <fullName evidence="3">F-box domain-containing protein</fullName>
    </recommendedName>
</protein>
<proteinExistence type="predicted"/>
<organism evidence="1 2">
    <name type="scientific">Guyanagaster necrorhizus</name>
    <dbReference type="NCBI Taxonomy" id="856835"/>
    <lineage>
        <taxon>Eukaryota</taxon>
        <taxon>Fungi</taxon>
        <taxon>Dikarya</taxon>
        <taxon>Basidiomycota</taxon>
        <taxon>Agaricomycotina</taxon>
        <taxon>Agaricomycetes</taxon>
        <taxon>Agaricomycetidae</taxon>
        <taxon>Agaricales</taxon>
        <taxon>Marasmiineae</taxon>
        <taxon>Physalacriaceae</taxon>
        <taxon>Guyanagaster</taxon>
    </lineage>
</organism>
<name>A0A9P8ALE5_9AGAR</name>
<gene>
    <name evidence="1" type="ORF">BT62DRAFT_1013680</name>
</gene>
<evidence type="ECO:0000313" key="1">
    <source>
        <dbReference type="EMBL" id="KAG7439639.1"/>
    </source>
</evidence>
<comment type="caution">
    <text evidence="1">The sequence shown here is derived from an EMBL/GenBank/DDBJ whole genome shotgun (WGS) entry which is preliminary data.</text>
</comment>
<dbReference type="Proteomes" id="UP000812287">
    <property type="component" value="Unassembled WGS sequence"/>
</dbReference>